<keyword evidence="3" id="KW-1185">Reference proteome</keyword>
<proteinExistence type="predicted"/>
<keyword evidence="1" id="KW-0472">Membrane</keyword>
<reference evidence="2 3" key="1">
    <citation type="submission" date="2015-03" db="EMBL/GenBank/DDBJ databases">
        <title>Genome sequencing of Methylobacterium tarhaniae DSM 25844.</title>
        <authorList>
            <person name="Chaudhry V."/>
            <person name="Patil P.B."/>
        </authorList>
    </citation>
    <scope>NUCLEOTIDE SEQUENCE [LARGE SCALE GENOMIC DNA]</scope>
    <source>
        <strain evidence="2 3">DSM 25844</strain>
    </source>
</reference>
<protein>
    <submittedName>
        <fullName evidence="2">Uncharacterized protein</fullName>
    </submittedName>
</protein>
<name>A0A0J6TAD9_9HYPH</name>
<evidence type="ECO:0000313" key="3">
    <source>
        <dbReference type="Proteomes" id="UP000036449"/>
    </source>
</evidence>
<keyword evidence="1" id="KW-0812">Transmembrane</keyword>
<sequence length="66" mass="6862">MLHPTSHRRFRLSAARRRAPVAVRAADVVLAVALVAILGVVCLMLVSSLIGTSDDLATAPTSAQPA</sequence>
<feature type="transmembrane region" description="Helical" evidence="1">
    <location>
        <begin position="21"/>
        <end position="46"/>
    </location>
</feature>
<accession>A0A0J6TAD9</accession>
<gene>
    <name evidence="2" type="ORF">VQ03_10500</name>
</gene>
<organism evidence="2 3">
    <name type="scientific">Methylobacterium tarhaniae</name>
    <dbReference type="NCBI Taxonomy" id="1187852"/>
    <lineage>
        <taxon>Bacteria</taxon>
        <taxon>Pseudomonadati</taxon>
        <taxon>Pseudomonadota</taxon>
        <taxon>Alphaproteobacteria</taxon>
        <taxon>Hyphomicrobiales</taxon>
        <taxon>Methylobacteriaceae</taxon>
        <taxon>Methylobacterium</taxon>
    </lineage>
</organism>
<dbReference type="PATRIC" id="fig|1187852.3.peg.5933"/>
<comment type="caution">
    <text evidence="2">The sequence shown here is derived from an EMBL/GenBank/DDBJ whole genome shotgun (WGS) entry which is preliminary data.</text>
</comment>
<dbReference type="RefSeq" id="WP_048450820.1">
    <property type="nucleotide sequence ID" value="NZ_LABZ01000067.1"/>
</dbReference>
<evidence type="ECO:0000313" key="2">
    <source>
        <dbReference type="EMBL" id="KMO42543.1"/>
    </source>
</evidence>
<keyword evidence="1" id="KW-1133">Transmembrane helix</keyword>
<evidence type="ECO:0000256" key="1">
    <source>
        <dbReference type="SAM" id="Phobius"/>
    </source>
</evidence>
<dbReference type="EMBL" id="LABZ01000067">
    <property type="protein sequence ID" value="KMO42543.1"/>
    <property type="molecule type" value="Genomic_DNA"/>
</dbReference>
<dbReference type="Proteomes" id="UP000036449">
    <property type="component" value="Unassembled WGS sequence"/>
</dbReference>
<dbReference type="AlphaFoldDB" id="A0A0J6TAD9"/>